<dbReference type="EMBL" id="RKLV01000004">
    <property type="protein sequence ID" value="MCX2818814.1"/>
    <property type="molecule type" value="Genomic_DNA"/>
</dbReference>
<dbReference type="AlphaFoldDB" id="A0A9Q4C5L4"/>
<dbReference type="Gene3D" id="3.40.1360.10">
    <property type="match status" value="1"/>
</dbReference>
<dbReference type="PROSITE" id="PS50880">
    <property type="entry name" value="TOPRIM"/>
    <property type="match status" value="1"/>
</dbReference>
<evidence type="ECO:0000313" key="2">
    <source>
        <dbReference type="EMBL" id="MCX2818814.1"/>
    </source>
</evidence>
<reference evidence="2" key="1">
    <citation type="submission" date="2022-09" db="EMBL/GenBank/DDBJ databases">
        <title>Haloadaptaus new haloarchaeum isolated from saline soil.</title>
        <authorList>
            <person name="Duran-Viseras A."/>
            <person name="Sanchez-Porro C."/>
            <person name="Ventosa A."/>
        </authorList>
    </citation>
    <scope>NUCLEOTIDE SEQUENCE</scope>
    <source>
        <strain evidence="2">F3-133</strain>
    </source>
</reference>
<sequence length="136" mass="15593">MRWDTAGERLRRLDEVLESVQRTAEEKPAPVLVEGKNDERGLERLGIEAEILRVSGNGRSLVETAERVSRRYDVAVILTDWDAEGEALKSKLKTLLESYGVAPRTSHRKRLRDLTSKEIHDVESLPQQRTRMRSDI</sequence>
<evidence type="ECO:0000313" key="3">
    <source>
        <dbReference type="Proteomes" id="UP001149411"/>
    </source>
</evidence>
<keyword evidence="3" id="KW-1185">Reference proteome</keyword>
<dbReference type="PANTHER" id="PTHR39964">
    <property type="entry name" value="UPF0292 PROTEIN TK1411"/>
    <property type="match status" value="1"/>
</dbReference>
<dbReference type="SMART" id="SM00493">
    <property type="entry name" value="TOPRIM"/>
    <property type="match status" value="1"/>
</dbReference>
<proteinExistence type="predicted"/>
<dbReference type="PANTHER" id="PTHR39964:SF2">
    <property type="entry name" value="UPF0292 PROTEIN MJ1624"/>
    <property type="match status" value="1"/>
</dbReference>
<protein>
    <submittedName>
        <fullName evidence="2">Toprim domain-containing protein</fullName>
    </submittedName>
</protein>
<dbReference type="Pfam" id="PF01751">
    <property type="entry name" value="Toprim"/>
    <property type="match status" value="1"/>
</dbReference>
<name>A0A9Q4C5L4_9EURY</name>
<dbReference type="RefSeq" id="WP_266086653.1">
    <property type="nucleotide sequence ID" value="NZ_RKLV01000004.1"/>
</dbReference>
<gene>
    <name evidence="2" type="ORF">EGH25_05565</name>
</gene>
<dbReference type="InterPro" id="IPR006171">
    <property type="entry name" value="TOPRIM_dom"/>
</dbReference>
<feature type="domain" description="Toprim" evidence="1">
    <location>
        <begin position="28"/>
        <end position="111"/>
    </location>
</feature>
<accession>A0A9Q4C5L4</accession>
<comment type="caution">
    <text evidence="2">The sequence shown here is derived from an EMBL/GenBank/DDBJ whole genome shotgun (WGS) entry which is preliminary data.</text>
</comment>
<dbReference type="Proteomes" id="UP001149411">
    <property type="component" value="Unassembled WGS sequence"/>
</dbReference>
<organism evidence="2 3">
    <name type="scientific">Halorutilus salinus</name>
    <dbReference type="NCBI Taxonomy" id="2487751"/>
    <lineage>
        <taxon>Archaea</taxon>
        <taxon>Methanobacteriati</taxon>
        <taxon>Methanobacteriota</taxon>
        <taxon>Stenosarchaea group</taxon>
        <taxon>Halobacteria</taxon>
        <taxon>Halorutilales</taxon>
        <taxon>Halorutilaceae</taxon>
        <taxon>Halorutilus</taxon>
    </lineage>
</organism>
<dbReference type="SUPFAM" id="SSF110455">
    <property type="entry name" value="Toprim domain"/>
    <property type="match status" value="1"/>
</dbReference>
<evidence type="ECO:0000259" key="1">
    <source>
        <dbReference type="PROSITE" id="PS50880"/>
    </source>
</evidence>